<feature type="compositionally biased region" description="Basic and acidic residues" evidence="2">
    <location>
        <begin position="61"/>
        <end position="71"/>
    </location>
</feature>
<feature type="region of interest" description="Disordered" evidence="2">
    <location>
        <begin position="52"/>
        <end position="71"/>
    </location>
</feature>
<evidence type="ECO:0000313" key="4">
    <source>
        <dbReference type="EMBL" id="SUA03998.1"/>
    </source>
</evidence>
<dbReference type="InterPro" id="IPR036188">
    <property type="entry name" value="FAD/NAD-bd_sf"/>
</dbReference>
<dbReference type="InterPro" id="IPR051917">
    <property type="entry name" value="Transposase-Integrase"/>
</dbReference>
<proteinExistence type="predicted"/>
<dbReference type="InterPro" id="IPR036397">
    <property type="entry name" value="RNaseH_sf"/>
</dbReference>
<dbReference type="GO" id="GO:0004324">
    <property type="term" value="F:ferredoxin-NADP+ reductase activity"/>
    <property type="evidence" value="ECO:0007669"/>
    <property type="project" value="UniProtKB-EC"/>
</dbReference>
<dbReference type="Proteomes" id="UP000255389">
    <property type="component" value="Unassembled WGS sequence"/>
</dbReference>
<reference evidence="4 5" key="1">
    <citation type="submission" date="2018-06" db="EMBL/GenBank/DDBJ databases">
        <authorList>
            <consortium name="Pathogen Informatics"/>
            <person name="Doyle S."/>
        </authorList>
    </citation>
    <scope>NUCLEOTIDE SEQUENCE [LARGE SCALE GENOMIC DNA]</scope>
    <source>
        <strain evidence="4 5">NCTC1542</strain>
    </source>
</reference>
<accession>A0A378V0Z6</accession>
<evidence type="ECO:0000256" key="1">
    <source>
        <dbReference type="ARBA" id="ARBA00023172"/>
    </source>
</evidence>
<dbReference type="EMBL" id="UGQY01000004">
    <property type="protein sequence ID" value="SUA03998.1"/>
    <property type="molecule type" value="Genomic_DNA"/>
</dbReference>
<dbReference type="GO" id="GO:0004803">
    <property type="term" value="F:transposase activity"/>
    <property type="evidence" value="ECO:0007669"/>
    <property type="project" value="TreeGrafter"/>
</dbReference>
<dbReference type="InterPro" id="IPR012337">
    <property type="entry name" value="RNaseH-like_sf"/>
</dbReference>
<dbReference type="InterPro" id="IPR023753">
    <property type="entry name" value="FAD/NAD-binding_dom"/>
</dbReference>
<evidence type="ECO:0000256" key="2">
    <source>
        <dbReference type="SAM" id="MobiDB-lite"/>
    </source>
</evidence>
<dbReference type="PANTHER" id="PTHR10948:SF23">
    <property type="entry name" value="TRANSPOSASE INSI FOR INSERTION SEQUENCE ELEMENT IS30A-RELATED"/>
    <property type="match status" value="1"/>
</dbReference>
<dbReference type="InterPro" id="IPR025246">
    <property type="entry name" value="IS30-like_HTH"/>
</dbReference>
<dbReference type="GO" id="GO:0032196">
    <property type="term" value="P:transposition"/>
    <property type="evidence" value="ECO:0007669"/>
    <property type="project" value="TreeGrafter"/>
</dbReference>
<organism evidence="4 5">
    <name type="scientific">Mycolicibacterium fortuitum</name>
    <name type="common">Mycobacterium fortuitum</name>
    <dbReference type="NCBI Taxonomy" id="1766"/>
    <lineage>
        <taxon>Bacteria</taxon>
        <taxon>Bacillati</taxon>
        <taxon>Actinomycetota</taxon>
        <taxon>Actinomycetes</taxon>
        <taxon>Mycobacteriales</taxon>
        <taxon>Mycobacteriaceae</taxon>
        <taxon>Mycolicibacterium</taxon>
    </lineage>
</organism>
<dbReference type="PANTHER" id="PTHR10948">
    <property type="entry name" value="TRANSPOSASE"/>
    <property type="match status" value="1"/>
</dbReference>
<dbReference type="InterPro" id="IPR053392">
    <property type="entry name" value="Transposase_IS30-like"/>
</dbReference>
<dbReference type="SUPFAM" id="SSF53098">
    <property type="entry name" value="Ribonuclease H-like"/>
    <property type="match status" value="1"/>
</dbReference>
<dbReference type="Gene3D" id="3.30.420.10">
    <property type="entry name" value="Ribonuclease H-like superfamily/Ribonuclease H"/>
    <property type="match status" value="1"/>
</dbReference>
<feature type="compositionally biased region" description="Pro residues" evidence="2">
    <location>
        <begin position="372"/>
        <end position="385"/>
    </location>
</feature>
<dbReference type="InterPro" id="IPR001584">
    <property type="entry name" value="Integrase_cat-core"/>
</dbReference>
<sequence length="791" mass="86560">MFDRSMRRVLFDLVCDGVAMRDAERRIGVSNGAGRYWWRQAGGMTLLKGSKGTRGIACPGERTREGGPGHRISYDERVTIMRGLDRGLSHAQIGQQLGRDRTVIWREVQRNRNADGDYHAGMAHARACQKAKRPKAFKLNNTGLCAAIEGWMDDGWSPKLIADMLARAHPDDRLGRVSHETIYKCLYVQGRGQLRADLNKCLSTKRTARKPRGSERRGRFSDVITISQRPATVEDRAVPGHWEGDLIVGTASGSAIGTLVERSTRFTILLHLPNDHTADSVAKAMIAAMNELPAHLRRSLTWDRGSEMAGWCDISMALQAPVYFCDPHSPWQRGSNENTNRLLRFWFEKGTDLSRYTKADLKSVQDKLNTRPGPPWTTTPPPNASPPSSTKPHSRCCANHLTLSPILAPVVPPLQVRAGDLRVAIVGSGPAAMYAAEEVLTIPGARVRIYERLTQPYGLARFGVAPDHQRTRGVARQFDHIAVDPRLEMRLGMEVGTDVTHDDLLTEHHAVIYAVGASTDRGLDIEGIDLPGVTSATQFVAWYNGHPDHADRTFDLSHRRAVVIGNGNVALDVARILAMDPDLLAGTSIAPHALKVLRDSAIEEVAVVGRRGIEQSAFTVPELIGLCSTPGVDVVVRDEDLRTLPESDPRAAILRAAPRSAGNRRIVFEYLLSPTRILGRTAATGVEFVHNELIAAPDGSTRVKSTGRERIIEAGLVLTSIGYRGRPVAGLPFDEATATVPHQDGRVPQTRGAYVTGWIKRGPTGFIGTNKSCAQETVRSLVADYNAGLLA</sequence>
<dbReference type="GO" id="GO:0015074">
    <property type="term" value="P:DNA integration"/>
    <property type="evidence" value="ECO:0007669"/>
    <property type="project" value="InterPro"/>
</dbReference>
<dbReference type="PROSITE" id="PS50994">
    <property type="entry name" value="INTEGRASE"/>
    <property type="match status" value="1"/>
</dbReference>
<dbReference type="EC" id="1.18.1.2" evidence="4"/>
<evidence type="ECO:0000259" key="3">
    <source>
        <dbReference type="PROSITE" id="PS50994"/>
    </source>
</evidence>
<dbReference type="Gene3D" id="3.50.50.60">
    <property type="entry name" value="FAD/NAD(P)-binding domain"/>
    <property type="match status" value="1"/>
</dbReference>
<dbReference type="AlphaFoldDB" id="A0A378V0Z6"/>
<protein>
    <submittedName>
        <fullName evidence="4">Transposase, IS30 family</fullName>
        <ecNumber evidence="4">1.18.1.2</ecNumber>
    </submittedName>
</protein>
<name>A0A378V0Z6_MYCFO</name>
<dbReference type="PRINTS" id="PR00419">
    <property type="entry name" value="ADXRDTASE"/>
</dbReference>
<dbReference type="GO" id="GO:0003676">
    <property type="term" value="F:nucleic acid binding"/>
    <property type="evidence" value="ECO:0007669"/>
    <property type="project" value="InterPro"/>
</dbReference>
<dbReference type="NCBIfam" id="NF033563">
    <property type="entry name" value="transpos_IS30"/>
    <property type="match status" value="1"/>
</dbReference>
<feature type="domain" description="Integrase catalytic" evidence="3">
    <location>
        <begin position="226"/>
        <end position="389"/>
    </location>
</feature>
<dbReference type="Pfam" id="PF13936">
    <property type="entry name" value="HTH_38"/>
    <property type="match status" value="1"/>
</dbReference>
<keyword evidence="1" id="KW-0233">DNA recombination</keyword>
<dbReference type="Pfam" id="PF00665">
    <property type="entry name" value="rve"/>
    <property type="match status" value="1"/>
</dbReference>
<feature type="region of interest" description="Disordered" evidence="2">
    <location>
        <begin position="363"/>
        <end position="395"/>
    </location>
</feature>
<keyword evidence="4" id="KW-0560">Oxidoreductase</keyword>
<gene>
    <name evidence="4" type="primary">fprA_5</name>
    <name evidence="4" type="ORF">NCTC1542_05492</name>
</gene>
<dbReference type="GO" id="GO:0006310">
    <property type="term" value="P:DNA recombination"/>
    <property type="evidence" value="ECO:0007669"/>
    <property type="project" value="UniProtKB-KW"/>
</dbReference>
<evidence type="ECO:0000313" key="5">
    <source>
        <dbReference type="Proteomes" id="UP000255389"/>
    </source>
</evidence>
<dbReference type="Pfam" id="PF07992">
    <property type="entry name" value="Pyr_redox_2"/>
    <property type="match status" value="1"/>
</dbReference>
<dbReference type="Gene3D" id="3.40.50.720">
    <property type="entry name" value="NAD(P)-binding Rossmann-like Domain"/>
    <property type="match status" value="1"/>
</dbReference>
<dbReference type="SUPFAM" id="SSF51971">
    <property type="entry name" value="Nucleotide-binding domain"/>
    <property type="match status" value="1"/>
</dbReference>
<dbReference type="GO" id="GO:0005829">
    <property type="term" value="C:cytosol"/>
    <property type="evidence" value="ECO:0007669"/>
    <property type="project" value="TreeGrafter"/>
</dbReference>